<reference evidence="3 4" key="1">
    <citation type="submission" date="2018-01" db="EMBL/GenBank/DDBJ databases">
        <title>Denitrification phenotypes of diverse strains of Pseudomonas stutzeri.</title>
        <authorList>
            <person name="Milligan D.A."/>
            <person name="Bergaust L."/>
            <person name="Bakken L.R."/>
            <person name="Frostegard A."/>
        </authorList>
    </citation>
    <scope>NUCLEOTIDE SEQUENCE [LARGE SCALE GENOMIC DNA]</scope>
    <source>
        <strain evidence="3 4">DSM 50238</strain>
    </source>
</reference>
<dbReference type="Pfam" id="PF13699">
    <property type="entry name" value="eCIS_core"/>
    <property type="match status" value="1"/>
</dbReference>
<gene>
    <name evidence="3" type="ORF">CXK95_07915</name>
</gene>
<dbReference type="AlphaFoldDB" id="A0A8E2QHJ5"/>
<protein>
    <recommendedName>
        <fullName evidence="2">eCIS core domain-containing protein</fullName>
    </recommendedName>
</protein>
<dbReference type="InterPro" id="IPR025295">
    <property type="entry name" value="eCIS_core_dom"/>
</dbReference>
<keyword evidence="1" id="KW-0732">Signal</keyword>
<feature type="chain" id="PRO_5034758214" description="eCIS core domain-containing protein" evidence="1">
    <location>
        <begin position="27"/>
        <end position="204"/>
    </location>
</feature>
<proteinExistence type="predicted"/>
<comment type="caution">
    <text evidence="3">The sequence shown here is derived from an EMBL/GenBank/DDBJ whole genome shotgun (WGS) entry which is preliminary data.</text>
</comment>
<organism evidence="3 4">
    <name type="scientific">Stutzerimonas degradans</name>
    <dbReference type="NCBI Taxonomy" id="2968968"/>
    <lineage>
        <taxon>Bacteria</taxon>
        <taxon>Pseudomonadati</taxon>
        <taxon>Pseudomonadota</taxon>
        <taxon>Gammaproteobacteria</taxon>
        <taxon>Pseudomonadales</taxon>
        <taxon>Pseudomonadaceae</taxon>
        <taxon>Stutzerimonas</taxon>
    </lineage>
</organism>
<sequence length="204" mass="22475">MSLKPFLRLTRGLLTLLALGSAAVPAQTSCPSGEQPLCLGGNCFCVPGAATDAQVVLERVQQMSALALQSWIQQSREQLIAAGAEPIPLHLRLQLEPYFDLAVLETARFRVGDQVALDAGNALLRNPDINAVTLIDVIVFRRPADAQDNLALWAHELKHVEQYLEWGVAEFARRYTLDHRAVESPAYALEREVEQALRQAEAQP</sequence>
<keyword evidence="4" id="KW-1185">Reference proteome</keyword>
<feature type="signal peptide" evidence="1">
    <location>
        <begin position="1"/>
        <end position="26"/>
    </location>
</feature>
<name>A0A8E2QHJ5_9GAMM</name>
<dbReference type="EMBL" id="POUK01000002">
    <property type="protein sequence ID" value="PNF77601.1"/>
    <property type="molecule type" value="Genomic_DNA"/>
</dbReference>
<evidence type="ECO:0000256" key="1">
    <source>
        <dbReference type="SAM" id="SignalP"/>
    </source>
</evidence>
<dbReference type="RefSeq" id="WP_102828188.1">
    <property type="nucleotide sequence ID" value="NZ_CP065721.1"/>
</dbReference>
<accession>A0A8E2QHJ5</accession>
<evidence type="ECO:0000259" key="2">
    <source>
        <dbReference type="Pfam" id="PF13699"/>
    </source>
</evidence>
<feature type="domain" description="eCIS core" evidence="2">
    <location>
        <begin position="86"/>
        <end position="165"/>
    </location>
</feature>
<evidence type="ECO:0000313" key="3">
    <source>
        <dbReference type="EMBL" id="PNF77601.1"/>
    </source>
</evidence>
<dbReference type="Proteomes" id="UP000235881">
    <property type="component" value="Unassembled WGS sequence"/>
</dbReference>
<evidence type="ECO:0000313" key="4">
    <source>
        <dbReference type="Proteomes" id="UP000235881"/>
    </source>
</evidence>